<organism evidence="2 3">
    <name type="scientific">Leucobacter chromiisoli</name>
    <dbReference type="NCBI Taxonomy" id="2796471"/>
    <lineage>
        <taxon>Bacteria</taxon>
        <taxon>Bacillati</taxon>
        <taxon>Actinomycetota</taxon>
        <taxon>Actinomycetes</taxon>
        <taxon>Micrococcales</taxon>
        <taxon>Microbacteriaceae</taxon>
        <taxon>Leucobacter</taxon>
    </lineage>
</organism>
<comment type="caution">
    <text evidence="2">The sequence shown here is derived from an EMBL/GenBank/DDBJ whole genome shotgun (WGS) entry which is preliminary data.</text>
</comment>
<keyword evidence="1" id="KW-0472">Membrane</keyword>
<dbReference type="Proteomes" id="UP000608530">
    <property type="component" value="Unassembled WGS sequence"/>
</dbReference>
<sequence>MLTLILICEGLGGAALLWVTIQSSFAAADEPLAQRLSILIALLLAWIWVCATLAGALSKRAPWARGSALTIHVLLFAAGTGVLQGILGDPLLGWALVLLALVGFFAAVLARPTVPAAPGDPDRET</sequence>
<keyword evidence="1" id="KW-0812">Transmembrane</keyword>
<proteinExistence type="predicted"/>
<evidence type="ECO:0000256" key="1">
    <source>
        <dbReference type="SAM" id="Phobius"/>
    </source>
</evidence>
<dbReference type="EMBL" id="JAEHOH010000015">
    <property type="protein sequence ID" value="MBK0419662.1"/>
    <property type="molecule type" value="Genomic_DNA"/>
</dbReference>
<evidence type="ECO:0008006" key="4">
    <source>
        <dbReference type="Google" id="ProtNLM"/>
    </source>
</evidence>
<evidence type="ECO:0000313" key="2">
    <source>
        <dbReference type="EMBL" id="MBK0419662.1"/>
    </source>
</evidence>
<evidence type="ECO:0000313" key="3">
    <source>
        <dbReference type="Proteomes" id="UP000608530"/>
    </source>
</evidence>
<feature type="transmembrane region" description="Helical" evidence="1">
    <location>
        <begin position="93"/>
        <end position="110"/>
    </location>
</feature>
<protein>
    <recommendedName>
        <fullName evidence="4">DUF2568 domain-containing protein</fullName>
    </recommendedName>
</protein>
<keyword evidence="3" id="KW-1185">Reference proteome</keyword>
<accession>A0A934QAR4</accession>
<feature type="transmembrane region" description="Helical" evidence="1">
    <location>
        <begin position="36"/>
        <end position="57"/>
    </location>
</feature>
<keyword evidence="1" id="KW-1133">Transmembrane helix</keyword>
<feature type="transmembrane region" description="Helical" evidence="1">
    <location>
        <begin position="69"/>
        <end position="87"/>
    </location>
</feature>
<reference evidence="2" key="1">
    <citation type="submission" date="2020-12" db="EMBL/GenBank/DDBJ databases">
        <title>Leucobacter sp. CAS1, isolated from Chromium sludge.</title>
        <authorList>
            <person name="Xu Z."/>
        </authorList>
    </citation>
    <scope>NUCLEOTIDE SEQUENCE</scope>
    <source>
        <strain evidence="2">CSA1</strain>
    </source>
</reference>
<dbReference type="AlphaFoldDB" id="A0A934QAR4"/>
<gene>
    <name evidence="2" type="ORF">JD276_11520</name>
</gene>
<name>A0A934QAR4_9MICO</name>